<dbReference type="InterPro" id="IPR025398">
    <property type="entry name" value="DUF4371"/>
</dbReference>
<dbReference type="PANTHER" id="PTHR45749:SF35">
    <property type="entry name" value="AC-LIKE TRANSPOSASE-RELATED"/>
    <property type="match status" value="1"/>
</dbReference>
<feature type="domain" description="DUF4371" evidence="1">
    <location>
        <begin position="4"/>
        <end position="181"/>
    </location>
</feature>
<protein>
    <recommendedName>
        <fullName evidence="1">DUF4371 domain-containing protein</fullName>
    </recommendedName>
</protein>
<dbReference type="PANTHER" id="PTHR45749">
    <property type="match status" value="1"/>
</dbReference>
<evidence type="ECO:0000313" key="3">
    <source>
        <dbReference type="Proteomes" id="UP001153709"/>
    </source>
</evidence>
<organism evidence="2 3">
    <name type="scientific">Diabrotica balteata</name>
    <name type="common">Banded cucumber beetle</name>
    <dbReference type="NCBI Taxonomy" id="107213"/>
    <lineage>
        <taxon>Eukaryota</taxon>
        <taxon>Metazoa</taxon>
        <taxon>Ecdysozoa</taxon>
        <taxon>Arthropoda</taxon>
        <taxon>Hexapoda</taxon>
        <taxon>Insecta</taxon>
        <taxon>Pterygota</taxon>
        <taxon>Neoptera</taxon>
        <taxon>Endopterygota</taxon>
        <taxon>Coleoptera</taxon>
        <taxon>Polyphaga</taxon>
        <taxon>Cucujiformia</taxon>
        <taxon>Chrysomeloidea</taxon>
        <taxon>Chrysomelidae</taxon>
        <taxon>Galerucinae</taxon>
        <taxon>Diabroticina</taxon>
        <taxon>Diabroticites</taxon>
        <taxon>Diabrotica</taxon>
    </lineage>
</organism>
<name>A0A9N9SXH2_DIABA</name>
<accession>A0A9N9SXH2</accession>
<dbReference type="EMBL" id="OU898279">
    <property type="protein sequence ID" value="CAG9832703.1"/>
    <property type="molecule type" value="Genomic_DNA"/>
</dbReference>
<keyword evidence="3" id="KW-1185">Reference proteome</keyword>
<reference evidence="2" key="1">
    <citation type="submission" date="2022-01" db="EMBL/GenBank/DDBJ databases">
        <authorList>
            <person name="King R."/>
        </authorList>
    </citation>
    <scope>NUCLEOTIDE SEQUENCE</scope>
</reference>
<proteinExistence type="predicted"/>
<evidence type="ECO:0000313" key="2">
    <source>
        <dbReference type="EMBL" id="CAG9832703.1"/>
    </source>
</evidence>
<gene>
    <name evidence="2" type="ORF">DIABBA_LOCUS6157</name>
</gene>
<sequence length="302" mass="34925">MICIVQYLAGQNLAFRGDSTNLYETNNGNFLKLVDKIAKFDPIMMEHLSNIRRSKELCQNMPHYLSNHFQNELIHLLSRNIQKEILSCLRAAKYYSIILDESPDASHVEQLTVIIRFVYCSPYEVEIREHFLGFFKVLNTTGEELFNFLKEEILSKFEIILDDMRGQGYDNGANMSGKYVGLQAQILKINPRAMFLPCSAHTINLSVNDAAKISYETQPTDLLNEYTEEKIQINFIVSTHQKTSILIDDYGLESRCKIKHAMVRLNDEHQTIGTHRFYDSIVRDSSSWRRPNDDQDVGARRS</sequence>
<evidence type="ECO:0000259" key="1">
    <source>
        <dbReference type="Pfam" id="PF14291"/>
    </source>
</evidence>
<dbReference type="Pfam" id="PF14291">
    <property type="entry name" value="DUF4371"/>
    <property type="match status" value="1"/>
</dbReference>
<dbReference type="Proteomes" id="UP001153709">
    <property type="component" value="Chromosome 4"/>
</dbReference>
<dbReference type="AlphaFoldDB" id="A0A9N9SXH2"/>